<dbReference type="SUPFAM" id="SSF47336">
    <property type="entry name" value="ACP-like"/>
    <property type="match status" value="1"/>
</dbReference>
<evidence type="ECO:0000313" key="5">
    <source>
        <dbReference type="EMBL" id="OMI38246.1"/>
    </source>
</evidence>
<dbReference type="PROSITE" id="PS50075">
    <property type="entry name" value="CARRIER"/>
    <property type="match status" value="1"/>
</dbReference>
<evidence type="ECO:0000259" key="4">
    <source>
        <dbReference type="PROSITE" id="PS50075"/>
    </source>
</evidence>
<name>A0A1R1SIY6_9ACTN</name>
<dbReference type="GeneID" id="96742200"/>
<dbReference type="InterPro" id="IPR036736">
    <property type="entry name" value="ACP-like_sf"/>
</dbReference>
<feature type="compositionally biased region" description="Basic and acidic residues" evidence="3">
    <location>
        <begin position="1"/>
        <end position="19"/>
    </location>
</feature>
<dbReference type="RefSeq" id="WP_065959216.1">
    <property type="nucleotide sequence ID" value="NZ_ASQP01000242.1"/>
</dbReference>
<accession>A0A1R1SIY6</accession>
<gene>
    <name evidence="5" type="ORF">SPAR_16820</name>
</gene>
<feature type="region of interest" description="Disordered" evidence="3">
    <location>
        <begin position="1"/>
        <end position="22"/>
    </location>
</feature>
<dbReference type="PROSITE" id="PS00012">
    <property type="entry name" value="PHOSPHOPANTETHEINE"/>
    <property type="match status" value="1"/>
</dbReference>
<dbReference type="Pfam" id="PF00550">
    <property type="entry name" value="PP-binding"/>
    <property type="match status" value="1"/>
</dbReference>
<proteinExistence type="predicted"/>
<comment type="caution">
    <text evidence="5">The sequence shown here is derived from an EMBL/GenBank/DDBJ whole genome shotgun (WGS) entry which is preliminary data.</text>
</comment>
<sequence length="105" mass="11307">MRPARTQEDAITTEHREGTAESTGAWLPSLIGELLGLDGRRLPADRPLGELGIDSLTAAQLSVEVEERTDVTIPLERFLGEETLQDLVRELEREAGEAGARGAGA</sequence>
<evidence type="ECO:0000256" key="1">
    <source>
        <dbReference type="ARBA" id="ARBA00022450"/>
    </source>
</evidence>
<reference evidence="5 6" key="1">
    <citation type="submission" date="2013-05" db="EMBL/GenBank/DDBJ databases">
        <title>Genome sequence of Streptomyces sparsogenes DSM 40356.</title>
        <authorList>
            <person name="Coyne S."/>
            <person name="Seebeck F.P."/>
        </authorList>
    </citation>
    <scope>NUCLEOTIDE SEQUENCE [LARGE SCALE GENOMIC DNA]</scope>
    <source>
        <strain evidence="5 6">DSM 40356</strain>
    </source>
</reference>
<protein>
    <recommendedName>
        <fullName evidence="4">Carrier domain-containing protein</fullName>
    </recommendedName>
</protein>
<evidence type="ECO:0000313" key="6">
    <source>
        <dbReference type="Proteomes" id="UP000186168"/>
    </source>
</evidence>
<dbReference type="Gene3D" id="1.10.1200.10">
    <property type="entry name" value="ACP-like"/>
    <property type="match status" value="1"/>
</dbReference>
<keyword evidence="2" id="KW-0597">Phosphoprotein</keyword>
<dbReference type="InterPro" id="IPR006162">
    <property type="entry name" value="Ppantetheine_attach_site"/>
</dbReference>
<keyword evidence="1" id="KW-0596">Phosphopantetheine</keyword>
<dbReference type="STRING" id="67365.GCA_001704635_04547"/>
<dbReference type="GO" id="GO:0017000">
    <property type="term" value="P:antibiotic biosynthetic process"/>
    <property type="evidence" value="ECO:0007669"/>
    <property type="project" value="UniProtKB-ARBA"/>
</dbReference>
<evidence type="ECO:0000256" key="2">
    <source>
        <dbReference type="ARBA" id="ARBA00022553"/>
    </source>
</evidence>
<evidence type="ECO:0000256" key="3">
    <source>
        <dbReference type="SAM" id="MobiDB-lite"/>
    </source>
</evidence>
<dbReference type="Proteomes" id="UP000186168">
    <property type="component" value="Unassembled WGS sequence"/>
</dbReference>
<dbReference type="InterPro" id="IPR020806">
    <property type="entry name" value="PKS_PP-bd"/>
</dbReference>
<organism evidence="5 6">
    <name type="scientific">Streptomyces sparsogenes DSM 40356</name>
    <dbReference type="NCBI Taxonomy" id="1331668"/>
    <lineage>
        <taxon>Bacteria</taxon>
        <taxon>Bacillati</taxon>
        <taxon>Actinomycetota</taxon>
        <taxon>Actinomycetes</taxon>
        <taxon>Kitasatosporales</taxon>
        <taxon>Streptomycetaceae</taxon>
        <taxon>Streptomyces</taxon>
    </lineage>
</organism>
<feature type="domain" description="Carrier" evidence="4">
    <location>
        <begin position="21"/>
        <end position="95"/>
    </location>
</feature>
<keyword evidence="6" id="KW-1185">Reference proteome</keyword>
<dbReference type="GO" id="GO:0031177">
    <property type="term" value="F:phosphopantetheine binding"/>
    <property type="evidence" value="ECO:0007669"/>
    <property type="project" value="InterPro"/>
</dbReference>
<dbReference type="InterPro" id="IPR009081">
    <property type="entry name" value="PP-bd_ACP"/>
</dbReference>
<dbReference type="EMBL" id="ASQP01000242">
    <property type="protein sequence ID" value="OMI38246.1"/>
    <property type="molecule type" value="Genomic_DNA"/>
</dbReference>
<dbReference type="SMART" id="SM00823">
    <property type="entry name" value="PKS_PP"/>
    <property type="match status" value="1"/>
</dbReference>
<dbReference type="AlphaFoldDB" id="A0A1R1SIY6"/>